<evidence type="ECO:0000313" key="1">
    <source>
        <dbReference type="EMBL" id="CAA9360629.1"/>
    </source>
</evidence>
<dbReference type="EMBL" id="CADCUE010000285">
    <property type="protein sequence ID" value="CAA9360629.1"/>
    <property type="molecule type" value="Genomic_DNA"/>
</dbReference>
<accession>A0A6J4MIY4</accession>
<dbReference type="AlphaFoldDB" id="A0A6J4MIY4"/>
<sequence length="27" mass="2682">MRDLAPAAVLRALSAACVLLAVALCAV</sequence>
<gene>
    <name evidence="1" type="ORF">AVDCRST_MAG16-3022</name>
</gene>
<organism evidence="1">
    <name type="scientific">uncultured Frankineae bacterium</name>
    <dbReference type="NCBI Taxonomy" id="437475"/>
    <lineage>
        <taxon>Bacteria</taxon>
        <taxon>Bacillati</taxon>
        <taxon>Actinomycetota</taxon>
        <taxon>Actinomycetes</taxon>
        <taxon>Frankiales</taxon>
        <taxon>environmental samples</taxon>
    </lineage>
</organism>
<protein>
    <submittedName>
        <fullName evidence="1">Uncharacterized protein</fullName>
    </submittedName>
</protein>
<reference evidence="1" key="1">
    <citation type="submission" date="2020-02" db="EMBL/GenBank/DDBJ databases">
        <authorList>
            <person name="Meier V. D."/>
        </authorList>
    </citation>
    <scope>NUCLEOTIDE SEQUENCE</scope>
    <source>
        <strain evidence="1">AVDCRST_MAG16</strain>
    </source>
</reference>
<name>A0A6J4MIY4_9ACTN</name>
<feature type="non-terminal residue" evidence="1">
    <location>
        <position position="27"/>
    </location>
</feature>
<proteinExistence type="predicted"/>